<feature type="domain" description="HotDog ACOT-type" evidence="6">
    <location>
        <begin position="123"/>
        <end position="252"/>
    </location>
</feature>
<evidence type="ECO:0000256" key="1">
    <source>
        <dbReference type="ARBA" id="ARBA00010458"/>
    </source>
</evidence>
<accession>A0AAD4DUY7</accession>
<sequence>MFAFRSLKGRHLPTRSFKYVLAPSQRSISSSPAQLGKTVDATTTSTELKATTETQDIKALDDLLKVVSEKANPAHHNIILRTPVLWSEALLNATSASKSSNEDHPIEAPAPEQPLPPRYMHDTYAEILLPFASSPELLERYTNAWGGLRTGMLMEHLDSLAGSISYKHMLGPDVETIGRIRERGFYMVTASVDRLDVLAPLSPVRDIRLSGMVIYTGTSSMEVAVKMEALGASGVEDTLLLGRFSMVCRDAQTRKARPVNPLILGSREETALYSIGENAKKRRQSLALRSLSMVPPSSTEAEELHSVYLQYAQDSGLSDYERVWMGETNLEKTMLMFPQERNVHQKVFGGYLMRLAYELGFANASLFTRSHVTFMSLDSISFAKPVPIGSILRLTSQILHTTPPGELPGVVHVGVQANVVDVRTGHEQTTNDFRFTWYPDDGAAVVRQVVPKTYQEAMLWLEGKRALEMGNQIRGERNKKPST</sequence>
<dbReference type="PANTHER" id="PTHR12655:SF0">
    <property type="entry name" value="ACYL-COENZYME A THIOESTERASE 9, MITOCHONDRIAL"/>
    <property type="match status" value="1"/>
</dbReference>
<reference evidence="7" key="1">
    <citation type="journal article" date="2020" name="New Phytol.">
        <title>Comparative genomics reveals dynamic genome evolution in host specialist ectomycorrhizal fungi.</title>
        <authorList>
            <person name="Lofgren L.A."/>
            <person name="Nguyen N.H."/>
            <person name="Vilgalys R."/>
            <person name="Ruytinx J."/>
            <person name="Liao H.L."/>
            <person name="Branco S."/>
            <person name="Kuo A."/>
            <person name="LaButti K."/>
            <person name="Lipzen A."/>
            <person name="Andreopoulos W."/>
            <person name="Pangilinan J."/>
            <person name="Riley R."/>
            <person name="Hundley H."/>
            <person name="Na H."/>
            <person name="Barry K."/>
            <person name="Grigoriev I.V."/>
            <person name="Stajich J.E."/>
            <person name="Kennedy P.G."/>
        </authorList>
    </citation>
    <scope>NUCLEOTIDE SEQUENCE</scope>
    <source>
        <strain evidence="7">FC203</strain>
    </source>
</reference>
<comment type="caution">
    <text evidence="7">The sequence shown here is derived from an EMBL/GenBank/DDBJ whole genome shotgun (WGS) entry which is preliminary data.</text>
</comment>
<dbReference type="CDD" id="cd03442">
    <property type="entry name" value="BFIT_BACH"/>
    <property type="match status" value="2"/>
</dbReference>
<dbReference type="GO" id="GO:0005739">
    <property type="term" value="C:mitochondrion"/>
    <property type="evidence" value="ECO:0007669"/>
    <property type="project" value="TreeGrafter"/>
</dbReference>
<evidence type="ECO:0000256" key="4">
    <source>
        <dbReference type="ARBA" id="ARBA00022946"/>
    </source>
</evidence>
<evidence type="ECO:0000256" key="2">
    <source>
        <dbReference type="ARBA" id="ARBA00022737"/>
    </source>
</evidence>
<keyword evidence="2" id="KW-0677">Repeat</keyword>
<protein>
    <submittedName>
        <fullName evidence="7">Thioesterase/thiol ester dehydrase-isomerase</fullName>
    </submittedName>
</protein>
<keyword evidence="3" id="KW-0378">Hydrolase</keyword>
<evidence type="ECO:0000259" key="6">
    <source>
        <dbReference type="PROSITE" id="PS51770"/>
    </source>
</evidence>
<dbReference type="Proteomes" id="UP001195769">
    <property type="component" value="Unassembled WGS sequence"/>
</dbReference>
<keyword evidence="8" id="KW-1185">Reference proteome</keyword>
<dbReference type="GO" id="GO:0047617">
    <property type="term" value="F:fatty acyl-CoA hydrolase activity"/>
    <property type="evidence" value="ECO:0007669"/>
    <property type="project" value="TreeGrafter"/>
</dbReference>
<evidence type="ECO:0000256" key="3">
    <source>
        <dbReference type="ARBA" id="ARBA00022801"/>
    </source>
</evidence>
<dbReference type="InterPro" id="IPR029069">
    <property type="entry name" value="HotDog_dom_sf"/>
</dbReference>
<name>A0AAD4DUY7_9AGAM</name>
<dbReference type="PANTHER" id="PTHR12655">
    <property type="entry name" value="ACYL-COA THIOESTERASE"/>
    <property type="match status" value="1"/>
</dbReference>
<comment type="similarity">
    <text evidence="1">Belongs to the acyl coenzyme A hydrolase family.</text>
</comment>
<gene>
    <name evidence="7" type="ORF">F5891DRAFT_1062575</name>
</gene>
<dbReference type="Gene3D" id="3.10.129.10">
    <property type="entry name" value="Hotdog Thioesterase"/>
    <property type="match status" value="2"/>
</dbReference>
<feature type="region of interest" description="Disordered" evidence="5">
    <location>
        <begin position="96"/>
        <end position="116"/>
    </location>
</feature>
<dbReference type="GeneID" id="64657260"/>
<dbReference type="InterPro" id="IPR033120">
    <property type="entry name" value="HOTDOG_ACOT"/>
</dbReference>
<dbReference type="RefSeq" id="XP_041219987.1">
    <property type="nucleotide sequence ID" value="XM_041362962.1"/>
</dbReference>
<dbReference type="GO" id="GO:0006637">
    <property type="term" value="P:acyl-CoA metabolic process"/>
    <property type="evidence" value="ECO:0007669"/>
    <property type="project" value="TreeGrafter"/>
</dbReference>
<feature type="domain" description="HotDog ACOT-type" evidence="6">
    <location>
        <begin position="326"/>
        <end position="443"/>
    </location>
</feature>
<dbReference type="EMBL" id="JABBWK010000080">
    <property type="protein sequence ID" value="KAG1894411.1"/>
    <property type="molecule type" value="Genomic_DNA"/>
</dbReference>
<evidence type="ECO:0000313" key="8">
    <source>
        <dbReference type="Proteomes" id="UP001195769"/>
    </source>
</evidence>
<organism evidence="7 8">
    <name type="scientific">Suillus fuscotomentosus</name>
    <dbReference type="NCBI Taxonomy" id="1912939"/>
    <lineage>
        <taxon>Eukaryota</taxon>
        <taxon>Fungi</taxon>
        <taxon>Dikarya</taxon>
        <taxon>Basidiomycota</taxon>
        <taxon>Agaricomycotina</taxon>
        <taxon>Agaricomycetes</taxon>
        <taxon>Agaricomycetidae</taxon>
        <taxon>Boletales</taxon>
        <taxon>Suillineae</taxon>
        <taxon>Suillaceae</taxon>
        <taxon>Suillus</taxon>
    </lineage>
</organism>
<proteinExistence type="inferred from homology"/>
<dbReference type="AlphaFoldDB" id="A0AAD4DUY7"/>
<keyword evidence="4" id="KW-0809">Transit peptide</keyword>
<evidence type="ECO:0000256" key="5">
    <source>
        <dbReference type="SAM" id="MobiDB-lite"/>
    </source>
</evidence>
<dbReference type="SUPFAM" id="SSF54637">
    <property type="entry name" value="Thioesterase/thiol ester dehydrase-isomerase"/>
    <property type="match status" value="2"/>
</dbReference>
<evidence type="ECO:0000313" key="7">
    <source>
        <dbReference type="EMBL" id="KAG1894411.1"/>
    </source>
</evidence>
<dbReference type="PROSITE" id="PS51770">
    <property type="entry name" value="HOTDOG_ACOT"/>
    <property type="match status" value="2"/>
</dbReference>